<name>A0AAU9K6K9_9CILI</name>
<dbReference type="EMBL" id="CAJZBQ010000046">
    <property type="protein sequence ID" value="CAG9328806.1"/>
    <property type="molecule type" value="Genomic_DNA"/>
</dbReference>
<protein>
    <submittedName>
        <fullName evidence="1">Uncharacterized protein</fullName>
    </submittedName>
</protein>
<dbReference type="Proteomes" id="UP001162131">
    <property type="component" value="Unassembled WGS sequence"/>
</dbReference>
<dbReference type="AlphaFoldDB" id="A0AAU9K6K9"/>
<accession>A0AAU9K6K9</accession>
<gene>
    <name evidence="1" type="ORF">BSTOLATCC_MIC46796</name>
</gene>
<proteinExistence type="predicted"/>
<organism evidence="1 2">
    <name type="scientific">Blepharisma stoltei</name>
    <dbReference type="NCBI Taxonomy" id="1481888"/>
    <lineage>
        <taxon>Eukaryota</taxon>
        <taxon>Sar</taxon>
        <taxon>Alveolata</taxon>
        <taxon>Ciliophora</taxon>
        <taxon>Postciliodesmatophora</taxon>
        <taxon>Heterotrichea</taxon>
        <taxon>Heterotrichida</taxon>
        <taxon>Blepharismidae</taxon>
        <taxon>Blepharisma</taxon>
    </lineage>
</organism>
<keyword evidence="2" id="KW-1185">Reference proteome</keyword>
<evidence type="ECO:0000313" key="2">
    <source>
        <dbReference type="Proteomes" id="UP001162131"/>
    </source>
</evidence>
<sequence length="249" mass="29271">MKSSKMLKTPLENIAWGKNIIRFKLTSHARAKSSSYFAAPSINIELCKLEKVDHKNASKSEVDYKVHAPEILIHNRNEIIHPLTVSKSFDTRELSDNRTLRDQRPSSRMVSLDIPKLTFGSSSSSYSPTDRKIENYWPTIKAKLKEKKKKPYSIYRERQKWHNEKFNSMLDSVMRWKEDINLRKNISIVDYFNELKSNSKSVATINTSKELKPKQAWKDKIMDEYGRQETSISIRSFPRKFKPTNYYGW</sequence>
<reference evidence="1" key="1">
    <citation type="submission" date="2021-09" db="EMBL/GenBank/DDBJ databases">
        <authorList>
            <consortium name="AG Swart"/>
            <person name="Singh M."/>
            <person name="Singh A."/>
            <person name="Seah K."/>
            <person name="Emmerich C."/>
        </authorList>
    </citation>
    <scope>NUCLEOTIDE SEQUENCE</scope>
    <source>
        <strain evidence="1">ATCC30299</strain>
    </source>
</reference>
<comment type="caution">
    <text evidence="1">The sequence shown here is derived from an EMBL/GenBank/DDBJ whole genome shotgun (WGS) entry which is preliminary data.</text>
</comment>
<evidence type="ECO:0000313" key="1">
    <source>
        <dbReference type="EMBL" id="CAG9328806.1"/>
    </source>
</evidence>